<dbReference type="AlphaFoldDB" id="A0A917QJ75"/>
<dbReference type="Pfam" id="PF00126">
    <property type="entry name" value="HTH_1"/>
    <property type="match status" value="1"/>
</dbReference>
<evidence type="ECO:0000256" key="1">
    <source>
        <dbReference type="ARBA" id="ARBA00009437"/>
    </source>
</evidence>
<feature type="domain" description="HTH lysR-type" evidence="5">
    <location>
        <begin position="6"/>
        <end position="63"/>
    </location>
</feature>
<name>A0A917QJ75_9HYPH</name>
<keyword evidence="2" id="KW-0805">Transcription regulation</keyword>
<dbReference type="NCBIfam" id="NF008352">
    <property type="entry name" value="PRK11139.1"/>
    <property type="match status" value="1"/>
</dbReference>
<dbReference type="SUPFAM" id="SSF53850">
    <property type="entry name" value="Periplasmic binding protein-like II"/>
    <property type="match status" value="1"/>
</dbReference>
<dbReference type="InterPro" id="IPR005119">
    <property type="entry name" value="LysR_subst-bd"/>
</dbReference>
<evidence type="ECO:0000313" key="7">
    <source>
        <dbReference type="Proteomes" id="UP000600449"/>
    </source>
</evidence>
<dbReference type="PRINTS" id="PR00039">
    <property type="entry name" value="HTHLYSR"/>
</dbReference>
<comment type="caution">
    <text evidence="6">The sequence shown here is derived from an EMBL/GenBank/DDBJ whole genome shotgun (WGS) entry which is preliminary data.</text>
</comment>
<dbReference type="FunFam" id="1.10.10.10:FF:000001">
    <property type="entry name" value="LysR family transcriptional regulator"/>
    <property type="match status" value="1"/>
</dbReference>
<keyword evidence="4" id="KW-0804">Transcription</keyword>
<gene>
    <name evidence="6" type="ORF">GCM10011322_45010</name>
</gene>
<dbReference type="Gene3D" id="1.10.10.10">
    <property type="entry name" value="Winged helix-like DNA-binding domain superfamily/Winged helix DNA-binding domain"/>
    <property type="match status" value="1"/>
</dbReference>
<dbReference type="Pfam" id="PF03466">
    <property type="entry name" value="LysR_substrate"/>
    <property type="match status" value="1"/>
</dbReference>
<dbReference type="PANTHER" id="PTHR30537:SF79">
    <property type="entry name" value="TRANSCRIPTIONAL REGULATOR-RELATED"/>
    <property type="match status" value="1"/>
</dbReference>
<dbReference type="PROSITE" id="PS50931">
    <property type="entry name" value="HTH_LYSR"/>
    <property type="match status" value="1"/>
</dbReference>
<evidence type="ECO:0000256" key="4">
    <source>
        <dbReference type="ARBA" id="ARBA00023163"/>
    </source>
</evidence>
<dbReference type="InterPro" id="IPR036388">
    <property type="entry name" value="WH-like_DNA-bd_sf"/>
</dbReference>
<dbReference type="SUPFAM" id="SSF46785">
    <property type="entry name" value="Winged helix' DNA-binding domain"/>
    <property type="match status" value="1"/>
</dbReference>
<dbReference type="GO" id="GO:0003700">
    <property type="term" value="F:DNA-binding transcription factor activity"/>
    <property type="evidence" value="ECO:0007669"/>
    <property type="project" value="InterPro"/>
</dbReference>
<dbReference type="Proteomes" id="UP000600449">
    <property type="component" value="Unassembled WGS sequence"/>
</dbReference>
<keyword evidence="7" id="KW-1185">Reference proteome</keyword>
<dbReference type="Gene3D" id="3.40.190.10">
    <property type="entry name" value="Periplasmic binding protein-like II"/>
    <property type="match status" value="2"/>
</dbReference>
<dbReference type="InterPro" id="IPR036390">
    <property type="entry name" value="WH_DNA-bd_sf"/>
</dbReference>
<organism evidence="6 7">
    <name type="scientific">Salinarimonas ramus</name>
    <dbReference type="NCBI Taxonomy" id="690164"/>
    <lineage>
        <taxon>Bacteria</taxon>
        <taxon>Pseudomonadati</taxon>
        <taxon>Pseudomonadota</taxon>
        <taxon>Alphaproteobacteria</taxon>
        <taxon>Hyphomicrobiales</taxon>
        <taxon>Salinarimonadaceae</taxon>
        <taxon>Salinarimonas</taxon>
    </lineage>
</organism>
<protein>
    <submittedName>
        <fullName evidence="6">Transcriptional regulator</fullName>
    </submittedName>
</protein>
<dbReference type="RefSeq" id="WP_188915531.1">
    <property type="nucleotide sequence ID" value="NZ_BMMF01000017.1"/>
</dbReference>
<evidence type="ECO:0000256" key="2">
    <source>
        <dbReference type="ARBA" id="ARBA00023015"/>
    </source>
</evidence>
<accession>A0A917QJ75</accession>
<evidence type="ECO:0000256" key="3">
    <source>
        <dbReference type="ARBA" id="ARBA00023125"/>
    </source>
</evidence>
<evidence type="ECO:0000313" key="6">
    <source>
        <dbReference type="EMBL" id="GGK53149.1"/>
    </source>
</evidence>
<reference evidence="6 7" key="1">
    <citation type="journal article" date="2014" name="Int. J. Syst. Evol. Microbiol.">
        <title>Complete genome sequence of Corynebacterium casei LMG S-19264T (=DSM 44701T), isolated from a smear-ripened cheese.</title>
        <authorList>
            <consortium name="US DOE Joint Genome Institute (JGI-PGF)"/>
            <person name="Walter F."/>
            <person name="Albersmeier A."/>
            <person name="Kalinowski J."/>
            <person name="Ruckert C."/>
        </authorList>
    </citation>
    <scope>NUCLEOTIDE SEQUENCE [LARGE SCALE GENOMIC DNA]</scope>
    <source>
        <strain evidence="6 7">CGMCC 1.9161</strain>
    </source>
</reference>
<dbReference type="InterPro" id="IPR000847">
    <property type="entry name" value="LysR_HTH_N"/>
</dbReference>
<dbReference type="GO" id="GO:0043565">
    <property type="term" value="F:sequence-specific DNA binding"/>
    <property type="evidence" value="ECO:0007669"/>
    <property type="project" value="TreeGrafter"/>
</dbReference>
<dbReference type="CDD" id="cd08432">
    <property type="entry name" value="PBP2_GcdR_TrpI_HvrB_AmpR_like"/>
    <property type="match status" value="1"/>
</dbReference>
<evidence type="ECO:0000259" key="5">
    <source>
        <dbReference type="PROSITE" id="PS50931"/>
    </source>
</evidence>
<dbReference type="EMBL" id="BMMF01000017">
    <property type="protein sequence ID" value="GGK53149.1"/>
    <property type="molecule type" value="Genomic_DNA"/>
</dbReference>
<dbReference type="PANTHER" id="PTHR30537">
    <property type="entry name" value="HTH-TYPE TRANSCRIPTIONAL REGULATOR"/>
    <property type="match status" value="1"/>
</dbReference>
<proteinExistence type="inferred from homology"/>
<keyword evidence="3" id="KW-0238">DNA-binding</keyword>
<dbReference type="GO" id="GO:0006351">
    <property type="term" value="P:DNA-templated transcription"/>
    <property type="evidence" value="ECO:0007669"/>
    <property type="project" value="TreeGrafter"/>
</dbReference>
<dbReference type="InterPro" id="IPR058163">
    <property type="entry name" value="LysR-type_TF_proteobact-type"/>
</dbReference>
<comment type="similarity">
    <text evidence="1">Belongs to the LysR transcriptional regulatory family.</text>
</comment>
<sequence>MSTNLPPLATLRAFEAVARLGSFTAAARELCLTQTAVSHQIRTLEECLSCRVLFRTSRSVVLTSEGADYLDAVRPSLRALEAATHAVRGRGRDDALVLSVYPSFAAKWLVPRLGGFQAQHPQIRVRIEVGHELVDPHGRGDLLAIRYGRGSWPGLSAQRLFGERLLPVAAPRLLNALPLDDVADLAAHRALHDIACDGSADGWARWIAHAGHDEIAFAAETAFGDSYLLLAAALDGLGVALGRALLVADDLAAGRLVAPFDLPLDDAMAYWLVSGDPERDGPAARAFRGWIDAEARAWERRARIGGTAAGREHRGVPAFRAVS</sequence>